<dbReference type="Pfam" id="PF06580">
    <property type="entry name" value="His_kinase"/>
    <property type="match status" value="1"/>
</dbReference>
<feature type="transmembrane region" description="Helical" evidence="1">
    <location>
        <begin position="386"/>
        <end position="408"/>
    </location>
</feature>
<dbReference type="RefSeq" id="WP_009054562.1">
    <property type="nucleotide sequence ID" value="NZ_AJYA01000017.1"/>
</dbReference>
<dbReference type="AlphaFoldDB" id="I5C508"/>
<feature type="domain" description="Signal transduction histidine kinase internal region" evidence="2">
    <location>
        <begin position="429"/>
        <end position="508"/>
    </location>
</feature>
<dbReference type="EMBL" id="AJYA01000017">
    <property type="protein sequence ID" value="EIM76910.1"/>
    <property type="molecule type" value="Genomic_DNA"/>
</dbReference>
<evidence type="ECO:0000256" key="1">
    <source>
        <dbReference type="SAM" id="Phobius"/>
    </source>
</evidence>
<dbReference type="PANTHER" id="PTHR34220">
    <property type="entry name" value="SENSOR HISTIDINE KINASE YPDA"/>
    <property type="match status" value="1"/>
</dbReference>
<dbReference type="InterPro" id="IPR015943">
    <property type="entry name" value="WD40/YVTN_repeat-like_dom_sf"/>
</dbReference>
<dbReference type="PANTHER" id="PTHR34220:SF7">
    <property type="entry name" value="SENSOR HISTIDINE KINASE YPDA"/>
    <property type="match status" value="1"/>
</dbReference>
<sequence>MGTNTGAILELDPKGELLRVLLEDGPREIEFIYFAPEQNRVLHTNGYFSYANPKERVLAYFGKDMVQDALGNFVVASYGLGGILDPSLTSIPKLPFQRFFPFEVINREGMQVLALANGRMRRAFYGKQQGMYAFSSTNGLYLIDSTGERQLLRGTGHAEEPAFIVDAITTSKNGDWWLATQKNGLFRLVFPEGGAPELTAVAGSLGLNGLNHVQWDASEEYVYFNAESKIYRYHPASETFTLLPISMYLKGITISQFLLAEDELIIATNAGVFFQPLAAEPLEMSISLEVTGLLVDGKPHGLEEPIPSGHQQVQVLYQVLDFVNFNERQLFYGFQPDSLENNADAGASLLNLGRLHPGNRSLQLYAQNDVMRSEMLLIPLTVAFPWWQQWPVVSLTLVLVVFAFAYGYRYLRSRIERREQVKELLVSTQLSGLRAQLNPHFFFNALNTMQGLIYAEDQAAASTYLGKFSALMRRFLSDNDKQYNLLQHELETVRLFVDLEKIRMADELQFTLQVAEKIQPERCMIPSMMLQPFIENAIRFGLVEKEGQKTLSVEVRPSDRGRSDELTVEIRDNGIGREASKSLWKQRKYRTPHVSNEEIETRIALIGQLYGRSMQVQIQDLGSPEAPLGTAVLITLPTYEK</sequence>
<dbReference type="InterPro" id="IPR010559">
    <property type="entry name" value="Sig_transdc_His_kin_internal"/>
</dbReference>
<keyword evidence="1" id="KW-0472">Membrane</keyword>
<dbReference type="SUPFAM" id="SSF55874">
    <property type="entry name" value="ATPase domain of HSP90 chaperone/DNA topoisomerase II/histidine kinase"/>
    <property type="match status" value="1"/>
</dbReference>
<evidence type="ECO:0000313" key="4">
    <source>
        <dbReference type="Proteomes" id="UP000005551"/>
    </source>
</evidence>
<keyword evidence="3" id="KW-0418">Kinase</keyword>
<dbReference type="OrthoDB" id="6190788at2"/>
<organism evidence="3 4">
    <name type="scientific">Nitritalea halalkaliphila LW7</name>
    <dbReference type="NCBI Taxonomy" id="1189621"/>
    <lineage>
        <taxon>Bacteria</taxon>
        <taxon>Pseudomonadati</taxon>
        <taxon>Bacteroidota</taxon>
        <taxon>Cytophagia</taxon>
        <taxon>Cytophagales</taxon>
        <taxon>Cyclobacteriaceae</taxon>
        <taxon>Nitritalea</taxon>
    </lineage>
</organism>
<comment type="caution">
    <text evidence="3">The sequence shown here is derived from an EMBL/GenBank/DDBJ whole genome shotgun (WGS) entry which is preliminary data.</text>
</comment>
<gene>
    <name evidence="3" type="ORF">A3SI_08221</name>
</gene>
<name>I5C508_9BACT</name>
<proteinExistence type="predicted"/>
<dbReference type="Gene3D" id="3.30.565.10">
    <property type="entry name" value="Histidine kinase-like ATPase, C-terminal domain"/>
    <property type="match status" value="1"/>
</dbReference>
<protein>
    <submittedName>
        <fullName evidence="3">Signal transduction histidine kinase LytS</fullName>
    </submittedName>
</protein>
<keyword evidence="1" id="KW-1133">Transmembrane helix</keyword>
<dbReference type="GO" id="GO:0000155">
    <property type="term" value="F:phosphorelay sensor kinase activity"/>
    <property type="evidence" value="ECO:0007669"/>
    <property type="project" value="InterPro"/>
</dbReference>
<accession>I5C508</accession>
<keyword evidence="1" id="KW-0812">Transmembrane</keyword>
<dbReference type="Gene3D" id="2.130.10.10">
    <property type="entry name" value="YVTN repeat-like/Quinoprotein amine dehydrogenase"/>
    <property type="match status" value="1"/>
</dbReference>
<dbReference type="GO" id="GO:0016020">
    <property type="term" value="C:membrane"/>
    <property type="evidence" value="ECO:0007669"/>
    <property type="project" value="InterPro"/>
</dbReference>
<dbReference type="InterPro" id="IPR036890">
    <property type="entry name" value="HATPase_C_sf"/>
</dbReference>
<dbReference type="SUPFAM" id="SSF63829">
    <property type="entry name" value="Calcium-dependent phosphotriesterase"/>
    <property type="match status" value="1"/>
</dbReference>
<reference evidence="3 4" key="1">
    <citation type="submission" date="2012-05" db="EMBL/GenBank/DDBJ databases">
        <title>Genome sequence of Nitritalea halalkaliphila LW7.</title>
        <authorList>
            <person name="Jangir P.K."/>
            <person name="Singh A."/>
            <person name="Shivaji S."/>
            <person name="Sharma R."/>
        </authorList>
    </citation>
    <scope>NUCLEOTIDE SEQUENCE [LARGE SCALE GENOMIC DNA]</scope>
    <source>
        <strain evidence="3 4">LW7</strain>
    </source>
</reference>
<evidence type="ECO:0000313" key="3">
    <source>
        <dbReference type="EMBL" id="EIM76910.1"/>
    </source>
</evidence>
<keyword evidence="4" id="KW-1185">Reference proteome</keyword>
<dbReference type="InterPro" id="IPR050640">
    <property type="entry name" value="Bact_2-comp_sensor_kinase"/>
</dbReference>
<dbReference type="Proteomes" id="UP000005551">
    <property type="component" value="Unassembled WGS sequence"/>
</dbReference>
<keyword evidence="3" id="KW-0808">Transferase</keyword>
<dbReference type="STRING" id="1189621.A3SI_08221"/>
<evidence type="ECO:0000259" key="2">
    <source>
        <dbReference type="Pfam" id="PF06580"/>
    </source>
</evidence>